<accession>A0AAP0E190</accession>
<reference evidence="2 4" key="1">
    <citation type="submission" date="2024-01" db="EMBL/GenBank/DDBJ databases">
        <title>Genome assemblies of Stephania.</title>
        <authorList>
            <person name="Yang L."/>
        </authorList>
    </citation>
    <scope>NUCLEOTIDE SEQUENCE [LARGE SCALE GENOMIC DNA]</scope>
    <source>
        <strain evidence="2">JXDWG</strain>
        <tissue evidence="2">Leaf</tissue>
    </source>
</reference>
<evidence type="ECO:0000256" key="1">
    <source>
        <dbReference type="SAM" id="MobiDB-lite"/>
    </source>
</evidence>
<dbReference type="Proteomes" id="UP001419268">
    <property type="component" value="Unassembled WGS sequence"/>
</dbReference>
<comment type="caution">
    <text evidence="2">The sequence shown here is derived from an EMBL/GenBank/DDBJ whole genome shotgun (WGS) entry which is preliminary data.</text>
</comment>
<organism evidence="2 4">
    <name type="scientific">Stephania cephalantha</name>
    <dbReference type="NCBI Taxonomy" id="152367"/>
    <lineage>
        <taxon>Eukaryota</taxon>
        <taxon>Viridiplantae</taxon>
        <taxon>Streptophyta</taxon>
        <taxon>Embryophyta</taxon>
        <taxon>Tracheophyta</taxon>
        <taxon>Spermatophyta</taxon>
        <taxon>Magnoliopsida</taxon>
        <taxon>Ranunculales</taxon>
        <taxon>Menispermaceae</taxon>
        <taxon>Menispermoideae</taxon>
        <taxon>Cissampelideae</taxon>
        <taxon>Stephania</taxon>
    </lineage>
</organism>
<feature type="compositionally biased region" description="Basic and acidic residues" evidence="1">
    <location>
        <begin position="1"/>
        <end position="13"/>
    </location>
</feature>
<sequence length="95" mass="11011">MDGRPVLHGDNGARRAVQYGGPPIQLPRRAEYLSTNSRKYTPIKIQLRLRDEFLMLRHGGAKHEEIHTFAYLAMDVAGIERLQIHYFIRGLRLEI</sequence>
<protein>
    <submittedName>
        <fullName evidence="2">Uncharacterized protein</fullName>
    </submittedName>
</protein>
<keyword evidence="4" id="KW-1185">Reference proteome</keyword>
<evidence type="ECO:0000313" key="4">
    <source>
        <dbReference type="Proteomes" id="UP001419268"/>
    </source>
</evidence>
<name>A0AAP0E190_9MAGN</name>
<proteinExistence type="predicted"/>
<evidence type="ECO:0000313" key="3">
    <source>
        <dbReference type="EMBL" id="KAK9126104.1"/>
    </source>
</evidence>
<dbReference type="EMBL" id="JBBNAG010000006">
    <property type="protein sequence ID" value="KAK9126104.1"/>
    <property type="molecule type" value="Genomic_DNA"/>
</dbReference>
<evidence type="ECO:0000313" key="2">
    <source>
        <dbReference type="EMBL" id="KAK9082972.1"/>
    </source>
</evidence>
<gene>
    <name evidence="3" type="ORF">Scep_014950</name>
    <name evidence="2" type="ORF">Scep_029443</name>
</gene>
<dbReference type="AlphaFoldDB" id="A0AAP0E190"/>
<feature type="region of interest" description="Disordered" evidence="1">
    <location>
        <begin position="1"/>
        <end position="20"/>
    </location>
</feature>
<dbReference type="EMBL" id="JBBNAG010000013">
    <property type="protein sequence ID" value="KAK9082972.1"/>
    <property type="molecule type" value="Genomic_DNA"/>
</dbReference>